<gene>
    <name evidence="2" type="ORF">POL68_27895</name>
</gene>
<name>A0ABT5DF71_9BACT</name>
<accession>A0ABT5DF71</accession>
<evidence type="ECO:0000259" key="1">
    <source>
        <dbReference type="PROSITE" id="PS50851"/>
    </source>
</evidence>
<proteinExistence type="predicted"/>
<dbReference type="InterPro" id="IPR002545">
    <property type="entry name" value="CheW-lke_dom"/>
</dbReference>
<dbReference type="RefSeq" id="WP_272142407.1">
    <property type="nucleotide sequence ID" value="NZ_JAQNDM010000002.1"/>
</dbReference>
<evidence type="ECO:0000313" key="2">
    <source>
        <dbReference type="EMBL" id="MDC0712317.1"/>
    </source>
</evidence>
<dbReference type="Gene3D" id="2.30.30.40">
    <property type="entry name" value="SH3 Domains"/>
    <property type="match status" value="1"/>
</dbReference>
<dbReference type="SMART" id="SM00260">
    <property type="entry name" value="CheW"/>
    <property type="match status" value="1"/>
</dbReference>
<evidence type="ECO:0000313" key="3">
    <source>
        <dbReference type="Proteomes" id="UP001221838"/>
    </source>
</evidence>
<dbReference type="Proteomes" id="UP001221838">
    <property type="component" value="Unassembled WGS sequence"/>
</dbReference>
<dbReference type="InterPro" id="IPR036061">
    <property type="entry name" value="CheW-like_dom_sf"/>
</dbReference>
<comment type="caution">
    <text evidence="2">The sequence shown here is derived from an EMBL/GenBank/DDBJ whole genome shotgun (WGS) entry which is preliminary data.</text>
</comment>
<protein>
    <submittedName>
        <fullName evidence="2">Chemotaxis protein CheW</fullName>
    </submittedName>
</protein>
<dbReference type="Gene3D" id="2.40.50.180">
    <property type="entry name" value="CheA-289, Domain 4"/>
    <property type="match status" value="1"/>
</dbReference>
<dbReference type="SUPFAM" id="SSF50341">
    <property type="entry name" value="CheW-like"/>
    <property type="match status" value="1"/>
</dbReference>
<reference evidence="2 3" key="1">
    <citation type="submission" date="2022-11" db="EMBL/GenBank/DDBJ databases">
        <title>Minimal conservation of predation-associated metabolite biosynthetic gene clusters underscores biosynthetic potential of Myxococcota including descriptions for ten novel species: Archangium lansinium sp. nov., Myxococcus landrumus sp. nov., Nannocystis bai.</title>
        <authorList>
            <person name="Ahearne A."/>
            <person name="Stevens C."/>
            <person name="Dowd S."/>
        </authorList>
    </citation>
    <scope>NUCLEOTIDE SEQUENCE [LARGE SCALE GENOMIC DNA]</scope>
    <source>
        <strain evidence="2 3">NCWAL01</strain>
    </source>
</reference>
<dbReference type="EMBL" id="JAQNDM010000002">
    <property type="protein sequence ID" value="MDC0712317.1"/>
    <property type="molecule type" value="Genomic_DNA"/>
</dbReference>
<sequence length="179" mass="19548">MSSRNETTARRLAELREEFDASFSRPPARVDTRWEVLLRLRVAGTALTVPLERLSGLHILTRVVPLPGSPSGLLGLVGLRGQLVAVHDLAYRLGLPSDEKPHWMVLCGGEQRRVGLAIGGFEGQLRVTPEQIQPNAGEAPRPYLRASVARRDAPPLPVLDVDSLMKDLLDGAAAPRNTR</sequence>
<keyword evidence="3" id="KW-1185">Reference proteome</keyword>
<feature type="domain" description="CheW-like" evidence="1">
    <location>
        <begin position="34"/>
        <end position="170"/>
    </location>
</feature>
<dbReference type="PROSITE" id="PS50851">
    <property type="entry name" value="CHEW"/>
    <property type="match status" value="1"/>
</dbReference>
<organism evidence="2 3">
    <name type="scientific">Stigmatella ashevillensis</name>
    <dbReference type="NCBI Taxonomy" id="2995309"/>
    <lineage>
        <taxon>Bacteria</taxon>
        <taxon>Pseudomonadati</taxon>
        <taxon>Myxococcota</taxon>
        <taxon>Myxococcia</taxon>
        <taxon>Myxococcales</taxon>
        <taxon>Cystobacterineae</taxon>
        <taxon>Archangiaceae</taxon>
        <taxon>Stigmatella</taxon>
    </lineage>
</organism>
<dbReference type="Pfam" id="PF01584">
    <property type="entry name" value="CheW"/>
    <property type="match status" value="1"/>
</dbReference>